<dbReference type="Proteomes" id="UP000756346">
    <property type="component" value="Unassembled WGS sequence"/>
</dbReference>
<evidence type="ECO:0000313" key="1">
    <source>
        <dbReference type="EMBL" id="KAH7010617.1"/>
    </source>
</evidence>
<comment type="caution">
    <text evidence="1">The sequence shown here is derived from an EMBL/GenBank/DDBJ whole genome shotgun (WGS) entry which is preliminary data.</text>
</comment>
<keyword evidence="2" id="KW-1185">Reference proteome</keyword>
<protein>
    <recommendedName>
        <fullName evidence="3">C2H2-type domain-containing protein</fullName>
    </recommendedName>
</protein>
<name>A0A9P8XQ43_9PEZI</name>
<organism evidence="1 2">
    <name type="scientific">Microdochium trichocladiopsis</name>
    <dbReference type="NCBI Taxonomy" id="1682393"/>
    <lineage>
        <taxon>Eukaryota</taxon>
        <taxon>Fungi</taxon>
        <taxon>Dikarya</taxon>
        <taxon>Ascomycota</taxon>
        <taxon>Pezizomycotina</taxon>
        <taxon>Sordariomycetes</taxon>
        <taxon>Xylariomycetidae</taxon>
        <taxon>Xylariales</taxon>
        <taxon>Microdochiaceae</taxon>
        <taxon>Microdochium</taxon>
    </lineage>
</organism>
<sequence>IYRQIAIGITEKHVIEIATPFNRYDDLGPNASINAVFAWQSSHRPIQRATTYGLDGAFPSQLQPALIRIYEWASFRWHEFLHQPSRRMPPNTRSSYDELRPLVSKKQDCPQLEGLQDQDLGTNEDNIETEATVRAMIRPPTRPPIQPVDKLVYIDTTRNVTICLLCRLGIKPGNGTVVHFRGRHSMKGDELQDIRRICFQPTLVDPFSIPVPDDNTSPLDYLPILRGFSCTGCRFLTISNKNIRKHWRATHWKGMQFDVVPDDIYSTVQLQSFGVHSRAQYWIVKSDIEGEDTIE</sequence>
<dbReference type="RefSeq" id="XP_046004148.1">
    <property type="nucleotide sequence ID" value="XM_046156033.1"/>
</dbReference>
<accession>A0A9P8XQ43</accession>
<feature type="non-terminal residue" evidence="1">
    <location>
        <position position="1"/>
    </location>
</feature>
<dbReference type="AlphaFoldDB" id="A0A9P8XQ43"/>
<evidence type="ECO:0000313" key="2">
    <source>
        <dbReference type="Proteomes" id="UP000756346"/>
    </source>
</evidence>
<dbReference type="GeneID" id="70185579"/>
<gene>
    <name evidence="1" type="ORF">B0I36DRAFT_341776</name>
</gene>
<proteinExistence type="predicted"/>
<reference evidence="1" key="1">
    <citation type="journal article" date="2021" name="Nat. Commun.">
        <title>Genetic determinants of endophytism in the Arabidopsis root mycobiome.</title>
        <authorList>
            <person name="Mesny F."/>
            <person name="Miyauchi S."/>
            <person name="Thiergart T."/>
            <person name="Pickel B."/>
            <person name="Atanasova L."/>
            <person name="Karlsson M."/>
            <person name="Huettel B."/>
            <person name="Barry K.W."/>
            <person name="Haridas S."/>
            <person name="Chen C."/>
            <person name="Bauer D."/>
            <person name="Andreopoulos W."/>
            <person name="Pangilinan J."/>
            <person name="LaButti K."/>
            <person name="Riley R."/>
            <person name="Lipzen A."/>
            <person name="Clum A."/>
            <person name="Drula E."/>
            <person name="Henrissat B."/>
            <person name="Kohler A."/>
            <person name="Grigoriev I.V."/>
            <person name="Martin F.M."/>
            <person name="Hacquard S."/>
        </authorList>
    </citation>
    <scope>NUCLEOTIDE SEQUENCE</scope>
    <source>
        <strain evidence="1">MPI-CAGE-CH-0230</strain>
    </source>
</reference>
<dbReference type="OrthoDB" id="5101988at2759"/>
<evidence type="ECO:0008006" key="3">
    <source>
        <dbReference type="Google" id="ProtNLM"/>
    </source>
</evidence>
<dbReference type="Pfam" id="PF12013">
    <property type="entry name" value="OrsD"/>
    <property type="match status" value="1"/>
</dbReference>
<dbReference type="InterPro" id="IPR022698">
    <property type="entry name" value="OrsD"/>
</dbReference>
<dbReference type="EMBL" id="JAGTJQ010000017">
    <property type="protein sequence ID" value="KAH7010617.1"/>
    <property type="molecule type" value="Genomic_DNA"/>
</dbReference>